<comment type="function">
    <text evidence="2">Involved in bacillithiol (BSH) biosynthesis. May catalyze the last step of the pathway, the addition of cysteine to glucosamine malate (GlcN-Mal) to generate BSH.</text>
</comment>
<reference evidence="5 6" key="1">
    <citation type="submission" date="2019-10" db="EMBL/GenBank/DDBJ databases">
        <authorList>
            <person name="Karimi E."/>
        </authorList>
    </citation>
    <scope>NUCLEOTIDE SEQUENCE [LARGE SCALE GENOMIC DNA]</scope>
    <source>
        <strain evidence="5">Exiguobacterium sp. 9Y</strain>
    </source>
</reference>
<evidence type="ECO:0000259" key="3">
    <source>
        <dbReference type="Pfam" id="PF10079"/>
    </source>
</evidence>
<dbReference type="RefSeq" id="WP_159172370.1">
    <property type="nucleotide sequence ID" value="NZ_LR732308.1"/>
</dbReference>
<accession>A0A653ICC4</accession>
<feature type="domain" description="Bacillithiol biosynthesis BshC C-terminal coiled-coil" evidence="4">
    <location>
        <begin position="438"/>
        <end position="513"/>
    </location>
</feature>
<evidence type="ECO:0000313" key="5">
    <source>
        <dbReference type="EMBL" id="VWX36804.1"/>
    </source>
</evidence>
<gene>
    <name evidence="2 5" type="primary">bshC</name>
    <name evidence="5" type="ORF">EXIGUO9Y_30037</name>
</gene>
<protein>
    <recommendedName>
        <fullName evidence="2">Putative cysteine ligase BshC</fullName>
        <ecNumber evidence="2">6.-.-.-</ecNumber>
    </recommendedName>
</protein>
<evidence type="ECO:0000256" key="2">
    <source>
        <dbReference type="HAMAP-Rule" id="MF_01867"/>
    </source>
</evidence>
<evidence type="ECO:0000256" key="1">
    <source>
        <dbReference type="ARBA" id="ARBA00022598"/>
    </source>
</evidence>
<sequence length="519" mass="59855">MKVQSFHALYEDNSLMHRATGEDFSKYVDHIGEDGMRERSQHLRERQYPHLSPLVDELIRQNPRMTGTVRQRLERLRTGEAQVVVTGQQTGIFGGPLYAIYKLLTCLKVAKQAENQLEVPVVPIFWLATEDHDFDEINHVYAPTAEYQPRKLTVSPQDTIQRSVSRMTLDQKAVKQVLRQALSVDQETQHTKELVLLVERLIDQETTYGGFFSALLGELVNHDVIFFDADAKAVRELEIPFFEQLIQDNKEIRQALSTGIQQTTNLPDTFLNEEAAHLFVEDIGRDLLYPGEDFVTKQGKTYTELELLALLYASPERFSNSVVTRPLMQDYLFPTLAYIGGPGEIAYWTRLRPLFHHFDWTMPLLIPRMGAVMLRARDEKLLRRYDLSLEQVLSHGVAIEPFDATKINSQLHPSHILGTALIQEIEQVERATSKNLSATKKLNKQIQLAIDTVVTQERRNYDHLMRTKRSLQYQLLPNGAPQERMHSVLPWLNRYGLDLIQNLRVQYEQTDAEQLEILL</sequence>
<dbReference type="Pfam" id="PF10079">
    <property type="entry name" value="Rossmann-like_BshC"/>
    <property type="match status" value="1"/>
</dbReference>
<comment type="similarity">
    <text evidence="2">Belongs to the BshC family.</text>
</comment>
<proteinExistence type="inferred from homology"/>
<dbReference type="GO" id="GO:0016874">
    <property type="term" value="F:ligase activity"/>
    <property type="evidence" value="ECO:0007669"/>
    <property type="project" value="UniProtKB-UniRule"/>
</dbReference>
<dbReference type="InterPro" id="IPR055399">
    <property type="entry name" value="CC_BshC"/>
</dbReference>
<dbReference type="HAMAP" id="MF_01867">
    <property type="entry name" value="BshC"/>
    <property type="match status" value="1"/>
</dbReference>
<name>A0A653ICC4_9BACL</name>
<dbReference type="EMBL" id="CABWKQ010000023">
    <property type="protein sequence ID" value="VWX36804.1"/>
    <property type="molecule type" value="Genomic_DNA"/>
</dbReference>
<dbReference type="InterPro" id="IPR011199">
    <property type="entry name" value="Bacillithiol_biosynth_BshC"/>
</dbReference>
<organism evidence="5 6">
    <name type="scientific">Exiguobacterium oxidotolerans</name>
    <dbReference type="NCBI Taxonomy" id="223958"/>
    <lineage>
        <taxon>Bacteria</taxon>
        <taxon>Bacillati</taxon>
        <taxon>Bacillota</taxon>
        <taxon>Bacilli</taxon>
        <taxon>Bacillales</taxon>
        <taxon>Bacillales Family XII. Incertae Sedis</taxon>
        <taxon>Exiguobacterium</taxon>
    </lineage>
</organism>
<keyword evidence="6" id="KW-1185">Reference proteome</keyword>
<dbReference type="InterPro" id="IPR055398">
    <property type="entry name" value="Rossmann-like_BshC"/>
</dbReference>
<dbReference type="PIRSF" id="PIRSF012535">
    <property type="entry name" value="UCP012535"/>
    <property type="match status" value="1"/>
</dbReference>
<evidence type="ECO:0000313" key="6">
    <source>
        <dbReference type="Proteomes" id="UP000439752"/>
    </source>
</evidence>
<dbReference type="NCBIfam" id="TIGR03998">
    <property type="entry name" value="thiol_BshC"/>
    <property type="match status" value="1"/>
</dbReference>
<dbReference type="Pfam" id="PF24850">
    <property type="entry name" value="CC_BshC"/>
    <property type="match status" value="1"/>
</dbReference>
<dbReference type="EC" id="6.-.-.-" evidence="2"/>
<evidence type="ECO:0000259" key="4">
    <source>
        <dbReference type="Pfam" id="PF24850"/>
    </source>
</evidence>
<feature type="domain" description="Bacillithiol biosynthesis BshC N-terminal Rossmann-like" evidence="3">
    <location>
        <begin position="33"/>
        <end position="369"/>
    </location>
</feature>
<keyword evidence="1 2" id="KW-0436">Ligase</keyword>
<dbReference type="AlphaFoldDB" id="A0A653ICC4"/>
<dbReference type="Proteomes" id="UP000439752">
    <property type="component" value="Unassembled WGS sequence"/>
</dbReference>